<dbReference type="EMBL" id="MKVH01000024">
    <property type="protein sequence ID" value="OJX57322.1"/>
    <property type="molecule type" value="Genomic_DNA"/>
</dbReference>
<comment type="caution">
    <text evidence="2">The sequence shown here is derived from an EMBL/GenBank/DDBJ whole genome shotgun (WGS) entry which is preliminary data.</text>
</comment>
<dbReference type="GO" id="GO:0006631">
    <property type="term" value="P:fatty acid metabolic process"/>
    <property type="evidence" value="ECO:0007669"/>
    <property type="project" value="InterPro"/>
</dbReference>
<reference evidence="2 3" key="1">
    <citation type="submission" date="2016-09" db="EMBL/GenBank/DDBJ databases">
        <title>Genome-resolved meta-omics ties microbial dynamics to process performance in biotechnology for thiocyanate degradation.</title>
        <authorList>
            <person name="Kantor R.S."/>
            <person name="Huddy R.J."/>
            <person name="Iyer R."/>
            <person name="Thomas B.C."/>
            <person name="Brown C.T."/>
            <person name="Anantharaman K."/>
            <person name="Tringe S."/>
            <person name="Hettich R.L."/>
            <person name="Harrison S.T."/>
            <person name="Banfield J.F."/>
        </authorList>
    </citation>
    <scope>NUCLEOTIDE SEQUENCE [LARGE SCALE GENOMIC DNA]</scope>
    <source>
        <strain evidence="2">59-99</strain>
    </source>
</reference>
<accession>A0A1M3KY28</accession>
<gene>
    <name evidence="2" type="ORF">BGO89_08720</name>
</gene>
<dbReference type="PANTHER" id="PTHR48075">
    <property type="entry name" value="3-HYDROXYACYL-COA DEHYDROGENASE FAMILY PROTEIN"/>
    <property type="match status" value="1"/>
</dbReference>
<sequence>MDMHLDLIDQDFQDGTTQPEIYGPYADRVVYDIRTAAGSFTHIVDLSVGTPFERKIGLEVAGSINPRATIIASSLTNTATELGFLGNVINRIVGIGLVPSMMSSVTIVEVAPGLNTTEDHRARAEALLAALGYTTERVEDRVGLVQLRVLVTIINEAAFSVMEGVASPEDIDKAMMLGTNYPKGPLAWADEIGLPVVTLILEGLYREYGQERYRPCVLLKQYMRAGWNGKAAGRGFHTYQA</sequence>
<evidence type="ECO:0000313" key="2">
    <source>
        <dbReference type="EMBL" id="OJX57322.1"/>
    </source>
</evidence>
<proteinExistence type="predicted"/>
<dbReference type="Pfam" id="PF00725">
    <property type="entry name" value="3HCDH"/>
    <property type="match status" value="1"/>
</dbReference>
<evidence type="ECO:0000313" key="3">
    <source>
        <dbReference type="Proteomes" id="UP000184233"/>
    </source>
</evidence>
<dbReference type="Proteomes" id="UP000184233">
    <property type="component" value="Unassembled WGS sequence"/>
</dbReference>
<protein>
    <recommendedName>
        <fullName evidence="1">3-hydroxyacyl-CoA dehydrogenase C-terminal domain-containing protein</fullName>
    </recommendedName>
</protein>
<organism evidence="2 3">
    <name type="scientific">Candidatus Kapaibacterium thiocyanatum</name>
    <dbReference type="NCBI Taxonomy" id="1895771"/>
    <lineage>
        <taxon>Bacteria</taxon>
        <taxon>Pseudomonadati</taxon>
        <taxon>Candidatus Kapaibacteriota</taxon>
        <taxon>Candidatus Kapaibacteriia</taxon>
        <taxon>Candidatus Kapaibacteriales</taxon>
        <taxon>Candidatus Kapaibacteriaceae</taxon>
        <taxon>Candidatus Kapaibacterium</taxon>
    </lineage>
</organism>
<dbReference type="InterPro" id="IPR006108">
    <property type="entry name" value="3HC_DH_C"/>
</dbReference>
<feature type="domain" description="3-hydroxyacyl-CoA dehydrogenase C-terminal" evidence="1">
    <location>
        <begin position="145"/>
        <end position="239"/>
    </location>
</feature>
<dbReference type="SUPFAM" id="SSF48179">
    <property type="entry name" value="6-phosphogluconate dehydrogenase C-terminal domain-like"/>
    <property type="match status" value="1"/>
</dbReference>
<evidence type="ECO:0000259" key="1">
    <source>
        <dbReference type="Pfam" id="PF00725"/>
    </source>
</evidence>
<dbReference type="AlphaFoldDB" id="A0A1M3KY28"/>
<dbReference type="PANTHER" id="PTHR48075:SF5">
    <property type="entry name" value="3-HYDROXYBUTYRYL-COA DEHYDROGENASE"/>
    <property type="match status" value="1"/>
</dbReference>
<dbReference type="InterPro" id="IPR013328">
    <property type="entry name" value="6PGD_dom2"/>
</dbReference>
<dbReference type="Gene3D" id="1.10.1040.10">
    <property type="entry name" value="N-(1-d-carboxylethyl)-l-norvaline Dehydrogenase, domain 2"/>
    <property type="match status" value="1"/>
</dbReference>
<name>A0A1M3KY28_9BACT</name>
<dbReference type="STRING" id="1895771.BGO89_08720"/>
<dbReference type="InterPro" id="IPR008927">
    <property type="entry name" value="6-PGluconate_DH-like_C_sf"/>
</dbReference>
<dbReference type="GO" id="GO:0016616">
    <property type="term" value="F:oxidoreductase activity, acting on the CH-OH group of donors, NAD or NADP as acceptor"/>
    <property type="evidence" value="ECO:0007669"/>
    <property type="project" value="InterPro"/>
</dbReference>